<dbReference type="Pfam" id="PF08531">
    <property type="entry name" value="Bac_rhamnosid_N"/>
    <property type="match status" value="1"/>
</dbReference>
<feature type="domain" description="Alpha-L-rhamnosidase concanavalin-like" evidence="4">
    <location>
        <begin position="350"/>
        <end position="445"/>
    </location>
</feature>
<evidence type="ECO:0000259" key="7">
    <source>
        <dbReference type="Pfam" id="PF17390"/>
    </source>
</evidence>
<dbReference type="PROSITE" id="PS51257">
    <property type="entry name" value="PROKAR_LIPOPROTEIN"/>
    <property type="match status" value="1"/>
</dbReference>
<dbReference type="PANTHER" id="PTHR33307:SF6">
    <property type="entry name" value="ALPHA-RHAMNOSIDASE (EUROFUNG)-RELATED"/>
    <property type="match status" value="1"/>
</dbReference>
<dbReference type="PIRSF" id="PIRSF010631">
    <property type="entry name" value="A-rhamnsds"/>
    <property type="match status" value="1"/>
</dbReference>
<keyword evidence="3 8" id="KW-0378">Hydrolase</keyword>
<dbReference type="GO" id="GO:0016787">
    <property type="term" value="F:hydrolase activity"/>
    <property type="evidence" value="ECO:0007669"/>
    <property type="project" value="UniProtKB-KW"/>
</dbReference>
<dbReference type="Gene3D" id="2.60.420.10">
    <property type="entry name" value="Maltose phosphorylase, domain 3"/>
    <property type="match status" value="1"/>
</dbReference>
<dbReference type="Gene3D" id="1.50.10.10">
    <property type="match status" value="1"/>
</dbReference>
<dbReference type="Pfam" id="PF25788">
    <property type="entry name" value="Ig_Rha78A_N"/>
    <property type="match status" value="1"/>
</dbReference>
<evidence type="ECO:0000256" key="2">
    <source>
        <dbReference type="ARBA" id="ARBA00012652"/>
    </source>
</evidence>
<evidence type="ECO:0000256" key="3">
    <source>
        <dbReference type="ARBA" id="ARBA00022801"/>
    </source>
</evidence>
<dbReference type="SUPFAM" id="SSF49785">
    <property type="entry name" value="Galactose-binding domain-like"/>
    <property type="match status" value="1"/>
</dbReference>
<evidence type="ECO:0000313" key="8">
    <source>
        <dbReference type="EMBL" id="WWV65377.1"/>
    </source>
</evidence>
<name>A0ABZ2IH52_9BACT</name>
<reference evidence="8 9" key="1">
    <citation type="submission" date="2024-02" db="EMBL/GenBank/DDBJ databases">
        <title>Whole genome sequencing of Parabacteroides sp. AD58.</title>
        <authorList>
            <person name="Chaplin A.V."/>
            <person name="Pikina A.P."/>
            <person name="Sokolova S.R."/>
            <person name="Korostin D.O."/>
            <person name="Efimov B.A."/>
        </authorList>
    </citation>
    <scope>NUCLEOTIDE SEQUENCE [LARGE SCALE GENOMIC DNA]</scope>
    <source>
        <strain evidence="8 9">AD58</strain>
    </source>
</reference>
<dbReference type="Pfam" id="PF17389">
    <property type="entry name" value="Bac_rhamnosid6H"/>
    <property type="match status" value="1"/>
</dbReference>
<sequence>MKTSIIYWVSAFLLTVLGACSSRPSLVVKELQCEKLVNPLAIDQTKPYLSWQLETNENAVHQSAYQILAATDEDLLTEEKADLWNSGKVESPESAWVLYQGDELSSKSFVYWKVRVWDGDGKASDWSETACFGIGLLNPSDWKAAYIGSDTLSGKPQSPLLWKHFQWDQKGTKAFLHVNSLGYHEVYLNGKKVGDAVLAPAVSQFDKRSLIVTYDVTDLLEKGENDLVLWLGKGWYQDGLPGVVEGGPFVRAQLEEFEDGVWKTSLVTDSTWQTRESGYVSTGTWRPWQFGGEEIHADCVLPDLGAETLNAASWNTAVLAAIPEHQVSPQMAELNGIREHLHPLTCKASGDSAWIYDLGTNLTGWTKIQFPPLEKGQKIRISYCDFLDDKGEFRDHLYEDYYIASGADSAEVFSNKFNYHAYRYLKLTNVKEAPALSAITASLVHTNYSGESFFACSDKDLNAIHDMIHYTLRCLTLGGYMVDCPQIERLGYGGDGNASTPTVQTMFNLSPLYMNWMQAWADCMREDGSMPHTAPNPYAAGGGPFWCGFIITASWQTYLNYGDRRLLDRYYPYMQQWLEYVAHYTVDGLLKKWPDTSYRNWYLGDWATPIGIDQTNPLSVDLVDNCYIAVCYQAMSKIASLLNKADDSRGYKAKYDALTKRIQETFYDAKGNTYASGTQIDLVYPMLAGVTPDNLKETVLKTLYEVTANRFQGHLATGLVGIPVLTEWAVKNGQAEWMYQMLKKRDYPGYLYMLDNGATTTWEHWNGERSHIHNCYNGIGAWFYQALAGIMPDESQPGYKHIWIKPQVVNDISWVQASKDTPYGLLKVRWEKEDASFVLDVQIPVGSSASVSLPFPVENVRVNGQPSESKETLDLESGSYRIECSL</sequence>
<evidence type="ECO:0000313" key="9">
    <source>
        <dbReference type="Proteomes" id="UP001320603"/>
    </source>
</evidence>
<dbReference type="InterPro" id="IPR012341">
    <property type="entry name" value="6hp_glycosidase-like_sf"/>
</dbReference>
<dbReference type="Proteomes" id="UP001320603">
    <property type="component" value="Chromosome"/>
</dbReference>
<evidence type="ECO:0000259" key="5">
    <source>
        <dbReference type="Pfam" id="PF08531"/>
    </source>
</evidence>
<evidence type="ECO:0000259" key="4">
    <source>
        <dbReference type="Pfam" id="PF05592"/>
    </source>
</evidence>
<dbReference type="EC" id="3.2.1.40" evidence="2"/>
<dbReference type="InterPro" id="IPR035398">
    <property type="entry name" value="Bac_rhamnosid_C"/>
</dbReference>
<dbReference type="Pfam" id="PF17390">
    <property type="entry name" value="Bac_rhamnosid_C"/>
    <property type="match status" value="1"/>
</dbReference>
<evidence type="ECO:0000259" key="6">
    <source>
        <dbReference type="Pfam" id="PF17389"/>
    </source>
</evidence>
<dbReference type="InterPro" id="IPR013783">
    <property type="entry name" value="Ig-like_fold"/>
</dbReference>
<dbReference type="SUPFAM" id="SSF48208">
    <property type="entry name" value="Six-hairpin glycosidases"/>
    <property type="match status" value="1"/>
</dbReference>
<dbReference type="Gene3D" id="2.60.40.10">
    <property type="entry name" value="Immunoglobulins"/>
    <property type="match status" value="1"/>
</dbReference>
<dbReference type="Pfam" id="PF05592">
    <property type="entry name" value="Bac_rhamnosid"/>
    <property type="match status" value="1"/>
</dbReference>
<dbReference type="Gene3D" id="2.60.120.260">
    <property type="entry name" value="Galactose-binding domain-like"/>
    <property type="match status" value="2"/>
</dbReference>
<keyword evidence="9" id="KW-1185">Reference proteome</keyword>
<dbReference type="InterPro" id="IPR013737">
    <property type="entry name" value="Bac_rhamnosid_N"/>
</dbReference>
<protein>
    <recommendedName>
        <fullName evidence="2">alpha-L-rhamnosidase</fullName>
        <ecNumber evidence="2">3.2.1.40</ecNumber>
    </recommendedName>
</protein>
<dbReference type="InterPro" id="IPR035396">
    <property type="entry name" value="Bac_rhamnosid6H"/>
</dbReference>
<organism evidence="8 9">
    <name type="scientific">Parabacteroides absconsus</name>
    <dbReference type="NCBI Taxonomy" id="2951805"/>
    <lineage>
        <taxon>Bacteria</taxon>
        <taxon>Pseudomonadati</taxon>
        <taxon>Bacteroidota</taxon>
        <taxon>Bacteroidia</taxon>
        <taxon>Bacteroidales</taxon>
        <taxon>Tannerellaceae</taxon>
        <taxon>Parabacteroides</taxon>
    </lineage>
</organism>
<comment type="catalytic activity">
    <reaction evidence="1">
        <text>Hydrolysis of terminal non-reducing alpha-L-rhamnose residues in alpha-L-rhamnosides.</text>
        <dbReference type="EC" id="3.2.1.40"/>
    </reaction>
</comment>
<feature type="domain" description="Alpha-L-rhamnosidase six-hairpin glycosidase" evidence="6">
    <location>
        <begin position="452"/>
        <end position="786"/>
    </location>
</feature>
<dbReference type="InterPro" id="IPR008902">
    <property type="entry name" value="Rhamnosid_concanavalin"/>
</dbReference>
<dbReference type="InterPro" id="IPR016007">
    <property type="entry name" value="Alpha_rhamnosid"/>
</dbReference>
<evidence type="ECO:0000256" key="1">
    <source>
        <dbReference type="ARBA" id="ARBA00001445"/>
    </source>
</evidence>
<proteinExistence type="predicted"/>
<gene>
    <name evidence="8" type="ORF">NEE14_010170</name>
</gene>
<dbReference type="EMBL" id="CP146284">
    <property type="protein sequence ID" value="WWV65377.1"/>
    <property type="molecule type" value="Genomic_DNA"/>
</dbReference>
<dbReference type="PANTHER" id="PTHR33307">
    <property type="entry name" value="ALPHA-RHAMNOSIDASE (EUROFUNG)"/>
    <property type="match status" value="1"/>
</dbReference>
<accession>A0ABZ2IH52</accession>
<feature type="domain" description="Bacterial alpha-L-rhamnosidase N-terminal" evidence="5">
    <location>
        <begin position="172"/>
        <end position="334"/>
    </location>
</feature>
<dbReference type="InterPro" id="IPR008928">
    <property type="entry name" value="6-hairpin_glycosidase_sf"/>
</dbReference>
<feature type="domain" description="Alpha-L-rhamnosidase C-terminal" evidence="7">
    <location>
        <begin position="794"/>
        <end position="861"/>
    </location>
</feature>
<dbReference type="InterPro" id="IPR008979">
    <property type="entry name" value="Galactose-bd-like_sf"/>
</dbReference>
<dbReference type="RefSeq" id="WP_251967591.1">
    <property type="nucleotide sequence ID" value="NZ_CP146284.1"/>
</dbReference>